<protein>
    <recommendedName>
        <fullName evidence="7">Translocation and assembly module TamB C-terminal domain-containing protein</fullName>
    </recommendedName>
</protein>
<evidence type="ECO:0000259" key="7">
    <source>
        <dbReference type="Pfam" id="PF04357"/>
    </source>
</evidence>
<feature type="compositionally biased region" description="Basic and acidic residues" evidence="5">
    <location>
        <begin position="1682"/>
        <end position="1703"/>
    </location>
</feature>
<evidence type="ECO:0000256" key="4">
    <source>
        <dbReference type="ARBA" id="ARBA00023136"/>
    </source>
</evidence>
<comment type="caution">
    <text evidence="8">The sequence shown here is derived from an EMBL/GenBank/DDBJ whole genome shotgun (WGS) entry which is preliminary data.</text>
</comment>
<accession>A0A0A2E097</accession>
<keyword evidence="9" id="KW-1185">Reference proteome</keyword>
<evidence type="ECO:0000256" key="5">
    <source>
        <dbReference type="SAM" id="MobiDB-lite"/>
    </source>
</evidence>
<feature type="transmembrane region" description="Helical" evidence="6">
    <location>
        <begin position="87"/>
        <end position="111"/>
    </location>
</feature>
<evidence type="ECO:0000256" key="6">
    <source>
        <dbReference type="SAM" id="Phobius"/>
    </source>
</evidence>
<dbReference type="InterPro" id="IPR007452">
    <property type="entry name" value="TamB_C"/>
</dbReference>
<evidence type="ECO:0000313" key="8">
    <source>
        <dbReference type="EMBL" id="KGN72338.1"/>
    </source>
</evidence>
<keyword evidence="4 6" id="KW-0472">Membrane</keyword>
<dbReference type="STRING" id="28115.HQ47_10390"/>
<dbReference type="Pfam" id="PF04357">
    <property type="entry name" value="TamB"/>
    <property type="match status" value="1"/>
</dbReference>
<feature type="transmembrane region" description="Helical" evidence="6">
    <location>
        <begin position="118"/>
        <end position="138"/>
    </location>
</feature>
<sequence>MGNILCLMVENSLPDGFSTKLTWIFILCLKNFQPSGNGFFQYTSPQIREQTPASASVQIYTLKTIIPSLFDFCIGYRNLHITSCDKIFSPLCYLCDIWLIVLLQVTFMNFFRRHWKRIVLTVILLPFIILLLAGILLYTPSVQQWAVKTVSEKLSESTGMLVSVKKLNLKFPAKLRIEGVSMLRSPQDTLLIAEELQVRVDPLPLINNRVKVPLLNIREAYLNLPDSTGQNEMKIRINGVKARNLFANLKDHTAQLGSWEVDGGSFFMCNRLLSEKEEKKEESKPLNWRLQMDRLGMKNIEAVIDIPLDSLLVDAHVGWGEISRPAVDLSTILVTASRLILKDSRVTYATDHGAAVKEGMDFTHLVIDPLSLEAQNIRSEIIKLDVEVVKLEAKDRSGLEIRHFSSKYHMDEKGLKAWNLVLRTGESEVIGRNLSLPWGIFNLDSTAMVKLDMDASVGMGDLRNLSEISFENVIEKIEDERVYSKKEKGTLPPIEISANASGTVNEMNVKALKIFWPSVMDAEMKGKAVFLTDNKRRRGAFNLEAGFQEHASTLLSVAGKDVLSRFHIPSGTTVSGNLDLRKDLYKILLDLRDRNATMTVDGNYMALGNKYAVNFQTENLDMRRFMPFDSLGSVSVQLEAYGYGFDLLNTKSSAELKLRVDRLEYKQLLVDSLTADGRLNNGALFLALNSENTHANIVAQVDAILSREEIDGSINLDVQELDLQAIGISTAPLNFKTNLLAELRSDMQHTHRIDCEITDARINFNGDPISPERIDIKGRAMPDSTSLDISSGDMFMGFRAQSGLKQLLDSFGKVSEKISAEIGKITEGKEPPAYLQEVIPLLPGARLNMSAGRNNALWSYLRLKRISFQSVETSLSTSPLKGLQAEVNVAELALDTTRISRGALSVDTRMFSSGDTLTADNTVLDIDLSLDRRRYRNQSPLHVRGKVTGSLRYAVAGVELQDDYQKTMHRIGLRGEWDKDRYELHFLPEKPVILAYAPFTVNADNEISLNKQSGSVAANLRLTGEKDAFLSLQTNNPDSVTNDINLIIQRLDLKLFERWKRTPPMSGTVFADVKVVRTLEKDAQPVITGDLSVSDFAYDGKELGHIGSALFYEPRNDRSHYITAEISHNRRPSLSVNGIYRTGEVQEALSGDVNVEGLPLAIANPFIGKDLAQLSGTVNGKVKLGGTMKNIDMNGAVDFDDVLLNIKQYGSQLRLDTIQIPIKDSKLFFNHFAISPERHPDQAVYVDGYFTFLGKDALTTDLRVKADEVEITNSKRTADKQALFGRLIASADLKMTGRADKPRIRGSLDVLGGTNVTYVMQAQGLNTDDKMSDVIVFTDFRDTLFTPEPVNTTELGGLDIAVSMHIDPAVIVNVDLGTGDSDKLSVIGGGDLSFSYPPYGEMSLLGTYRMSGGSLKYNLGPLFGAKEFTIDPKSYVQFNGKPENPYLHFTALHQLKANVSDGTKNASRRVEFIVSIKAREFLEKLKLNFDVDAPADLMVRNILSGMNEEERGKQAIALMATGSFMPGQGTSAGGGLNFNGALSGLLQSSVNKIFGKVLEGTSFNLGMERNDGLGGATYTNYTYSFSHSFYNDRIRAIVGGKVQSGNVPTNKEQTFIDNAALEYQVDKAGTQYLKLFHQRVFDNLVDGEIAETGFSYVIRRKLDALTDLFRFRRRPKPQPESQPEKKPLEATEPIEKIKNEETK</sequence>
<evidence type="ECO:0000313" key="9">
    <source>
        <dbReference type="Proteomes" id="UP000030103"/>
    </source>
</evidence>
<keyword evidence="2 6" id="KW-0812">Transmembrane</keyword>
<organism evidence="8 9">
    <name type="scientific">Porphyromonas macacae</name>
    <dbReference type="NCBI Taxonomy" id="28115"/>
    <lineage>
        <taxon>Bacteria</taxon>
        <taxon>Pseudomonadati</taxon>
        <taxon>Bacteroidota</taxon>
        <taxon>Bacteroidia</taxon>
        <taxon>Bacteroidales</taxon>
        <taxon>Porphyromonadaceae</taxon>
        <taxon>Porphyromonas</taxon>
    </lineage>
</organism>
<dbReference type="eggNOG" id="COG2911">
    <property type="taxonomic scope" value="Bacteria"/>
</dbReference>
<dbReference type="Proteomes" id="UP000030103">
    <property type="component" value="Unassembled WGS sequence"/>
</dbReference>
<evidence type="ECO:0000256" key="1">
    <source>
        <dbReference type="ARBA" id="ARBA00004167"/>
    </source>
</evidence>
<dbReference type="EMBL" id="JRFA01000031">
    <property type="protein sequence ID" value="KGN72338.1"/>
    <property type="molecule type" value="Genomic_DNA"/>
</dbReference>
<gene>
    <name evidence="8" type="ORF">HQ47_10390</name>
</gene>
<evidence type="ECO:0000256" key="3">
    <source>
        <dbReference type="ARBA" id="ARBA00022989"/>
    </source>
</evidence>
<proteinExistence type="predicted"/>
<comment type="subcellular location">
    <subcellularLocation>
        <location evidence="1">Membrane</location>
        <topology evidence="1">Single-pass membrane protein</topology>
    </subcellularLocation>
</comment>
<dbReference type="GO" id="GO:0009306">
    <property type="term" value="P:protein secretion"/>
    <property type="evidence" value="ECO:0007669"/>
    <property type="project" value="InterPro"/>
</dbReference>
<keyword evidence="3 6" id="KW-1133">Transmembrane helix</keyword>
<dbReference type="GO" id="GO:0005886">
    <property type="term" value="C:plasma membrane"/>
    <property type="evidence" value="ECO:0007669"/>
    <property type="project" value="InterPro"/>
</dbReference>
<name>A0A0A2E097_9PORP</name>
<evidence type="ECO:0000256" key="2">
    <source>
        <dbReference type="ARBA" id="ARBA00022692"/>
    </source>
</evidence>
<reference evidence="8 9" key="1">
    <citation type="submission" date="2014-09" db="EMBL/GenBank/DDBJ databases">
        <title>Draft Genome Sequence of Porphyromonas macacae COT-192_OH2859.</title>
        <authorList>
            <person name="Wallis C."/>
            <person name="Deusch O."/>
            <person name="O'Flynn C."/>
            <person name="Davis I."/>
            <person name="Horsfall A."/>
            <person name="Kirkwood N."/>
            <person name="Harris S."/>
            <person name="Eisen J.A."/>
            <person name="Coil D.A."/>
            <person name="Darling A.E."/>
            <person name="Jospin G."/>
            <person name="Alexiev A."/>
        </authorList>
    </citation>
    <scope>NUCLEOTIDE SEQUENCE [LARGE SCALE GENOMIC DNA]</scope>
    <source>
        <strain evidence="9">COT-192 OH2859</strain>
    </source>
</reference>
<dbReference type="PANTHER" id="PTHR36985">
    <property type="entry name" value="TRANSLOCATION AND ASSEMBLY MODULE SUBUNIT TAMB"/>
    <property type="match status" value="1"/>
</dbReference>
<feature type="region of interest" description="Disordered" evidence="5">
    <location>
        <begin position="1673"/>
        <end position="1703"/>
    </location>
</feature>
<dbReference type="PANTHER" id="PTHR36985:SF1">
    <property type="entry name" value="TRANSLOCATION AND ASSEMBLY MODULE SUBUNIT TAMB"/>
    <property type="match status" value="1"/>
</dbReference>
<feature type="domain" description="Translocation and assembly module TamB C-terminal" evidence="7">
    <location>
        <begin position="1244"/>
        <end position="1629"/>
    </location>
</feature>